<protein>
    <recommendedName>
        <fullName evidence="1">Fungal-type protein kinase domain-containing protein</fullName>
    </recommendedName>
</protein>
<dbReference type="Pfam" id="PF17667">
    <property type="entry name" value="Pkinase_fungal"/>
    <property type="match status" value="1"/>
</dbReference>
<comment type="caution">
    <text evidence="2">The sequence shown here is derived from an EMBL/GenBank/DDBJ whole genome shotgun (WGS) entry which is preliminary data.</text>
</comment>
<evidence type="ECO:0000313" key="3">
    <source>
        <dbReference type="Proteomes" id="UP000663840"/>
    </source>
</evidence>
<sequence length="140" mass="16159">HLEDEGEMKEANTLQEYVEGRYPSGKSIGRLYDMELSVFNDRLEADVRASGTVAFMSSQLLSEEPVQHTFMHDLDSLLWVLVWLVAVRAQEDNQHNANSLREEVYSSDDSFKYSFVNISERARSQMARIIDPADTEWEHT</sequence>
<dbReference type="InterPro" id="IPR040976">
    <property type="entry name" value="Pkinase_fungal"/>
</dbReference>
<evidence type="ECO:0000313" key="2">
    <source>
        <dbReference type="EMBL" id="CAE6405955.1"/>
    </source>
</evidence>
<feature type="non-terminal residue" evidence="2">
    <location>
        <position position="1"/>
    </location>
</feature>
<evidence type="ECO:0000259" key="1">
    <source>
        <dbReference type="Pfam" id="PF17667"/>
    </source>
</evidence>
<accession>A0A8H2WU23</accession>
<dbReference type="Proteomes" id="UP000663840">
    <property type="component" value="Unassembled WGS sequence"/>
</dbReference>
<name>A0A8H2WU23_9AGAM</name>
<organism evidence="2 3">
    <name type="scientific">Rhizoctonia solani</name>
    <dbReference type="NCBI Taxonomy" id="456999"/>
    <lineage>
        <taxon>Eukaryota</taxon>
        <taxon>Fungi</taxon>
        <taxon>Dikarya</taxon>
        <taxon>Basidiomycota</taxon>
        <taxon>Agaricomycotina</taxon>
        <taxon>Agaricomycetes</taxon>
        <taxon>Cantharellales</taxon>
        <taxon>Ceratobasidiaceae</taxon>
        <taxon>Rhizoctonia</taxon>
    </lineage>
</organism>
<feature type="domain" description="Fungal-type protein kinase" evidence="1">
    <location>
        <begin position="27"/>
        <end position="85"/>
    </location>
</feature>
<gene>
    <name evidence="2" type="ORF">RDB_LOCUS40385</name>
</gene>
<dbReference type="EMBL" id="CAJMWR010000870">
    <property type="protein sequence ID" value="CAE6405955.1"/>
    <property type="molecule type" value="Genomic_DNA"/>
</dbReference>
<dbReference type="AlphaFoldDB" id="A0A8H2WU23"/>
<proteinExistence type="predicted"/>
<reference evidence="2" key="1">
    <citation type="submission" date="2021-01" db="EMBL/GenBank/DDBJ databases">
        <authorList>
            <person name="Kaushik A."/>
        </authorList>
    </citation>
    <scope>NUCLEOTIDE SEQUENCE</scope>
    <source>
        <strain evidence="2">AG1-1A</strain>
    </source>
</reference>